<evidence type="ECO:0000256" key="2">
    <source>
        <dbReference type="ARBA" id="ARBA00022448"/>
    </source>
</evidence>
<dbReference type="HOGENOM" id="CLU_000604_1_2_7"/>
<dbReference type="InterPro" id="IPR050763">
    <property type="entry name" value="ABC_transporter_ATP-binding"/>
</dbReference>
<keyword evidence="2" id="KW-0813">Transport</keyword>
<dbReference type="InterPro" id="IPR003439">
    <property type="entry name" value="ABC_transporter-like_ATP-bd"/>
</dbReference>
<dbReference type="GO" id="GO:0005886">
    <property type="term" value="C:plasma membrane"/>
    <property type="evidence" value="ECO:0007669"/>
    <property type="project" value="UniProtKB-SubCell"/>
</dbReference>
<accession>E1WZD9</accession>
<keyword evidence="6 10" id="KW-0067">ATP-binding</keyword>
<evidence type="ECO:0000256" key="3">
    <source>
        <dbReference type="ARBA" id="ARBA00022458"/>
    </source>
</evidence>
<dbReference type="AlphaFoldDB" id="E1WZD9"/>
<sequence length="289" mass="32492">MSNIIEIKNLTKSFENFKAIENVNLSVRSGSIFGLLGPNGAGKTTTIKTMTGRLTFSSGEISILGLDVRKDLKGIHQQIGVVSESQNLYENLTVWENIDFFRELYNVEKKNTDNIIETLSLLDKRNEKVSNLSKGLKQRVLLARSILHSPKLLFLDEPTSGIDPSSSFEVHDFILRMKELGTTIFLTSHDMEEVDSLCDEVAFIDRGKIVASGSPKYLKKKFGTNEVEVSYLDREGKEAVQCFNMDDGDVFEKISNMNLKDRILSIHTKEATMKDVFLSVIKNDKGVSR</sequence>
<dbReference type="GO" id="GO:0005524">
    <property type="term" value="F:ATP binding"/>
    <property type="evidence" value="ECO:0007669"/>
    <property type="project" value="UniProtKB-KW"/>
</dbReference>
<evidence type="ECO:0000256" key="7">
    <source>
        <dbReference type="ARBA" id="ARBA00022967"/>
    </source>
</evidence>
<dbReference type="PANTHER" id="PTHR42711:SF13">
    <property type="entry name" value="ABC TRANSPORTER, ATP-BINDING PROTEIN"/>
    <property type="match status" value="1"/>
</dbReference>
<keyword evidence="7" id="KW-1278">Translocase</keyword>
<proteinExistence type="predicted"/>
<dbReference type="InterPro" id="IPR003593">
    <property type="entry name" value="AAA+_ATPase"/>
</dbReference>
<dbReference type="SMART" id="SM00382">
    <property type="entry name" value="AAA"/>
    <property type="match status" value="1"/>
</dbReference>
<dbReference type="SUPFAM" id="SSF52540">
    <property type="entry name" value="P-loop containing nucleoside triphosphate hydrolases"/>
    <property type="match status" value="1"/>
</dbReference>
<evidence type="ECO:0000256" key="5">
    <source>
        <dbReference type="ARBA" id="ARBA00022741"/>
    </source>
</evidence>
<feature type="domain" description="ABC transporter" evidence="9">
    <location>
        <begin position="5"/>
        <end position="231"/>
    </location>
</feature>
<dbReference type="EMBL" id="FQ312005">
    <property type="protein sequence ID" value="CBW27827.1"/>
    <property type="molecule type" value="Genomic_DNA"/>
</dbReference>
<dbReference type="PANTHER" id="PTHR42711">
    <property type="entry name" value="ABC TRANSPORTER ATP-BINDING PROTEIN"/>
    <property type="match status" value="1"/>
</dbReference>
<reference evidence="11" key="1">
    <citation type="journal article" date="2013" name="ISME J.">
        <title>A small predatory core genome in the divergent marine Bacteriovorax marinus SJ and the terrestrial Bdellovibrio bacteriovorus.</title>
        <authorList>
            <person name="Crossman L.C."/>
            <person name="Chen H."/>
            <person name="Cerdeno-Tarraga A.M."/>
            <person name="Brooks K."/>
            <person name="Quail M.A."/>
            <person name="Pineiro S.A."/>
            <person name="Hobley L."/>
            <person name="Sockett R.E."/>
            <person name="Bentley S.D."/>
            <person name="Parkhill J."/>
            <person name="Williams H.N."/>
            <person name="Stine O.C."/>
        </authorList>
    </citation>
    <scope>NUCLEOTIDE SEQUENCE [LARGE SCALE GENOMIC DNA]</scope>
    <source>
        <strain evidence="11">ATCC BAA-682 / DSM 15412 / SJ</strain>
    </source>
</reference>
<protein>
    <submittedName>
        <fullName evidence="10">ABC transport system, ATP-binding protein</fullName>
    </submittedName>
</protein>
<dbReference type="RefSeq" id="WP_014245598.1">
    <property type="nucleotide sequence ID" value="NC_016620.1"/>
</dbReference>
<dbReference type="GO" id="GO:0016887">
    <property type="term" value="F:ATP hydrolysis activity"/>
    <property type="evidence" value="ECO:0007669"/>
    <property type="project" value="InterPro"/>
</dbReference>
<evidence type="ECO:0000256" key="1">
    <source>
        <dbReference type="ARBA" id="ARBA00004236"/>
    </source>
</evidence>
<gene>
    <name evidence="10" type="ordered locus">BMS_3069</name>
</gene>
<dbReference type="PATRIC" id="fig|862908.3.peg.2934"/>
<evidence type="ECO:0000256" key="6">
    <source>
        <dbReference type="ARBA" id="ARBA00022840"/>
    </source>
</evidence>
<dbReference type="STRING" id="862908.BMS_3069"/>
<dbReference type="KEGG" id="bmx:BMS_3069"/>
<keyword evidence="4" id="KW-1003">Cell membrane</keyword>
<dbReference type="FunFam" id="3.40.50.300:FF:000589">
    <property type="entry name" value="ABC transporter, ATP-binding subunit"/>
    <property type="match status" value="1"/>
</dbReference>
<dbReference type="eggNOG" id="COG1131">
    <property type="taxonomic scope" value="Bacteria"/>
</dbReference>
<keyword evidence="11" id="KW-1185">Reference proteome</keyword>
<dbReference type="Pfam" id="PF00005">
    <property type="entry name" value="ABC_tran"/>
    <property type="match status" value="1"/>
</dbReference>
<keyword evidence="3" id="KW-0536">Nodulation</keyword>
<evidence type="ECO:0000256" key="4">
    <source>
        <dbReference type="ARBA" id="ARBA00022475"/>
    </source>
</evidence>
<evidence type="ECO:0000313" key="11">
    <source>
        <dbReference type="Proteomes" id="UP000008963"/>
    </source>
</evidence>
<evidence type="ECO:0000313" key="10">
    <source>
        <dbReference type="EMBL" id="CBW27827.1"/>
    </source>
</evidence>
<keyword evidence="5" id="KW-0547">Nucleotide-binding</keyword>
<dbReference type="PROSITE" id="PS50893">
    <property type="entry name" value="ABC_TRANSPORTER_2"/>
    <property type="match status" value="1"/>
</dbReference>
<keyword evidence="8" id="KW-0472">Membrane</keyword>
<organism evidence="10 11">
    <name type="scientific">Halobacteriovorax marinus (strain ATCC BAA-682 / DSM 15412 / SJ)</name>
    <name type="common">Bacteriovorax marinus</name>
    <dbReference type="NCBI Taxonomy" id="862908"/>
    <lineage>
        <taxon>Bacteria</taxon>
        <taxon>Pseudomonadati</taxon>
        <taxon>Bdellovibrionota</taxon>
        <taxon>Bacteriovoracia</taxon>
        <taxon>Bacteriovoracales</taxon>
        <taxon>Halobacteriovoraceae</taxon>
        <taxon>Halobacteriovorax</taxon>
    </lineage>
</organism>
<comment type="subcellular location">
    <subcellularLocation>
        <location evidence="1">Cell membrane</location>
    </subcellularLocation>
</comment>
<name>E1WZD9_HALMS</name>
<dbReference type="OrthoDB" id="9775490at2"/>
<evidence type="ECO:0000256" key="8">
    <source>
        <dbReference type="ARBA" id="ARBA00023136"/>
    </source>
</evidence>
<evidence type="ECO:0000259" key="9">
    <source>
        <dbReference type="PROSITE" id="PS50893"/>
    </source>
</evidence>
<dbReference type="Gene3D" id="3.40.50.300">
    <property type="entry name" value="P-loop containing nucleotide triphosphate hydrolases"/>
    <property type="match status" value="1"/>
</dbReference>
<dbReference type="InterPro" id="IPR027417">
    <property type="entry name" value="P-loop_NTPase"/>
</dbReference>
<dbReference type="Proteomes" id="UP000008963">
    <property type="component" value="Chromosome"/>
</dbReference>